<name>A0AAV1CWZ4_OLDCO</name>
<keyword evidence="2" id="KW-1185">Reference proteome</keyword>
<dbReference type="EMBL" id="OX459120">
    <property type="protein sequence ID" value="CAI9099264.1"/>
    <property type="molecule type" value="Genomic_DNA"/>
</dbReference>
<reference evidence="1" key="1">
    <citation type="submission" date="2023-03" db="EMBL/GenBank/DDBJ databases">
        <authorList>
            <person name="Julca I."/>
        </authorList>
    </citation>
    <scope>NUCLEOTIDE SEQUENCE</scope>
</reference>
<dbReference type="PANTHER" id="PTHR34222">
    <property type="entry name" value="GAG_PRE-INTEGRS DOMAIN-CONTAINING PROTEIN"/>
    <property type="match status" value="1"/>
</dbReference>
<organism evidence="1 2">
    <name type="scientific">Oldenlandia corymbosa var. corymbosa</name>
    <dbReference type="NCBI Taxonomy" id="529605"/>
    <lineage>
        <taxon>Eukaryota</taxon>
        <taxon>Viridiplantae</taxon>
        <taxon>Streptophyta</taxon>
        <taxon>Embryophyta</taxon>
        <taxon>Tracheophyta</taxon>
        <taxon>Spermatophyta</taxon>
        <taxon>Magnoliopsida</taxon>
        <taxon>eudicotyledons</taxon>
        <taxon>Gunneridae</taxon>
        <taxon>Pentapetalae</taxon>
        <taxon>asterids</taxon>
        <taxon>lamiids</taxon>
        <taxon>Gentianales</taxon>
        <taxon>Rubiaceae</taxon>
        <taxon>Rubioideae</taxon>
        <taxon>Spermacoceae</taxon>
        <taxon>Hedyotis-Oldenlandia complex</taxon>
        <taxon>Oldenlandia</taxon>
    </lineage>
</organism>
<dbReference type="AlphaFoldDB" id="A0AAV1CWZ4"/>
<accession>A0AAV1CWZ4</accession>
<dbReference type="Proteomes" id="UP001161247">
    <property type="component" value="Chromosome 3"/>
</dbReference>
<sequence length="347" mass="38624">MVVGRSEAGDHTADDLTVEVRVEALEAGPLDAVYACNSPFDWRERRGIEELEATAKSYAASGVEFFVMMMYLSATPLNIAAGYMYEMTTQELWDQLAEEYGTPNNNLLYELRKNRLGIVQGDNSLVKYHSMLKRVWEEFSHYRPIPEGCSLAAVKVLKARDEEDKLIDFLMGLNSSYESMKDQILLLEPSPTVSKALNMLLKASKKINPTAFIAQMNETTAFIAQGNVQINPQSFSGSFNSLNNVGVQGGSGSQVENSALYSKNQNVPGKRNGQEKDTPLEMIDNVSNSWNPVPAFQPGGLNWNAMAQQLNFLQQEFNKYSKGKQPLNQEHNQVNFAHISDFAGPSD</sequence>
<protein>
    <submittedName>
        <fullName evidence="1">OLC1v1036052C1</fullName>
    </submittedName>
</protein>
<gene>
    <name evidence="1" type="ORF">OLC1_LOCUS9318</name>
</gene>
<evidence type="ECO:0000313" key="2">
    <source>
        <dbReference type="Proteomes" id="UP001161247"/>
    </source>
</evidence>
<proteinExistence type="predicted"/>
<dbReference type="PANTHER" id="PTHR34222:SF99">
    <property type="entry name" value="PROTEIN, PUTATIVE-RELATED"/>
    <property type="match status" value="1"/>
</dbReference>
<evidence type="ECO:0000313" key="1">
    <source>
        <dbReference type="EMBL" id="CAI9099264.1"/>
    </source>
</evidence>